<reference evidence="2 3" key="1">
    <citation type="submission" date="2020-04" db="EMBL/GenBank/DDBJ databases">
        <title>Marinobacter oceani sp. nov., isolated from marine solar saltern.</title>
        <authorList>
            <person name="Chen X.-Y."/>
        </authorList>
    </citation>
    <scope>NUCLEOTIDE SEQUENCE [LARGE SCALE GENOMIC DNA]</scope>
    <source>
        <strain evidence="2 3">W62</strain>
    </source>
</reference>
<dbReference type="PANTHER" id="PTHR33121:SF15">
    <property type="entry name" value="BLUE LIGHT- AND TEMPERATURE-REGULATED ANTIREPRESSOR BLUF"/>
    <property type="match status" value="1"/>
</dbReference>
<dbReference type="Pfam" id="PF00563">
    <property type="entry name" value="EAL"/>
    <property type="match status" value="1"/>
</dbReference>
<protein>
    <submittedName>
        <fullName evidence="2">EAL domain-containing protein</fullName>
    </submittedName>
</protein>
<comment type="caution">
    <text evidence="2">The sequence shown here is derived from an EMBL/GenBank/DDBJ whole genome shotgun (WGS) entry which is preliminary data.</text>
</comment>
<dbReference type="Gene3D" id="3.20.20.450">
    <property type="entry name" value="EAL domain"/>
    <property type="match status" value="1"/>
</dbReference>
<evidence type="ECO:0000259" key="1">
    <source>
        <dbReference type="PROSITE" id="PS50883"/>
    </source>
</evidence>
<dbReference type="InterPro" id="IPR035919">
    <property type="entry name" value="EAL_sf"/>
</dbReference>
<organism evidence="2 3">
    <name type="scientific">Marinobacter orientalis</name>
    <dbReference type="NCBI Taxonomy" id="1928859"/>
    <lineage>
        <taxon>Bacteria</taxon>
        <taxon>Pseudomonadati</taxon>
        <taxon>Pseudomonadota</taxon>
        <taxon>Gammaproteobacteria</taxon>
        <taxon>Pseudomonadales</taxon>
        <taxon>Marinobacteraceae</taxon>
        <taxon>Marinobacter</taxon>
    </lineage>
</organism>
<dbReference type="InterPro" id="IPR050706">
    <property type="entry name" value="Cyclic-di-GMP_PDE-like"/>
</dbReference>
<evidence type="ECO:0000313" key="2">
    <source>
        <dbReference type="EMBL" id="NMT64196.1"/>
    </source>
</evidence>
<dbReference type="GO" id="GO:0071111">
    <property type="term" value="F:cyclic-guanylate-specific phosphodiesterase activity"/>
    <property type="evidence" value="ECO:0007669"/>
    <property type="project" value="InterPro"/>
</dbReference>
<dbReference type="SUPFAM" id="SSF141868">
    <property type="entry name" value="EAL domain-like"/>
    <property type="match status" value="1"/>
</dbReference>
<accession>A0A7Y0WSV8</accession>
<dbReference type="OrthoDB" id="1673646at2"/>
<keyword evidence="3" id="KW-1185">Reference proteome</keyword>
<dbReference type="CDD" id="cd01948">
    <property type="entry name" value="EAL"/>
    <property type="match status" value="1"/>
</dbReference>
<proteinExistence type="predicted"/>
<dbReference type="InterPro" id="IPR001633">
    <property type="entry name" value="EAL_dom"/>
</dbReference>
<dbReference type="PROSITE" id="PS50883">
    <property type="entry name" value="EAL"/>
    <property type="match status" value="1"/>
</dbReference>
<gene>
    <name evidence="2" type="ORF">HIU99_11365</name>
</gene>
<dbReference type="PANTHER" id="PTHR33121">
    <property type="entry name" value="CYCLIC DI-GMP PHOSPHODIESTERASE PDEF"/>
    <property type="match status" value="1"/>
</dbReference>
<sequence>MDKPTELFDESHCEQCACGEGLDFSFTFAFQPIVDITDESVYAYEALVRGPEGEGAFSVLSKVNEVNRYSFDQICRVKAVKLAARLGMKTMLSINFMPNAVYNPEYCIRTTLAAAQNYNFDTRKIIFELIETEDLSSLDHLVNIINSYKEMGFHTALDDFGAGYSRYNILIASPPDLLKLDMALVRDIHQEPNKQAVVAGIITMMTQLGGRIVAEGVEVEEEYFWLRSQGITLFQGYLFAKPGFECLPEPYFPCQKNYRG</sequence>
<dbReference type="Proteomes" id="UP000567186">
    <property type="component" value="Unassembled WGS sequence"/>
</dbReference>
<evidence type="ECO:0000313" key="3">
    <source>
        <dbReference type="Proteomes" id="UP000567186"/>
    </source>
</evidence>
<name>A0A7Y0WSV8_9GAMM</name>
<dbReference type="AlphaFoldDB" id="A0A7Y0WSV8"/>
<feature type="domain" description="EAL" evidence="1">
    <location>
        <begin position="6"/>
        <end position="256"/>
    </location>
</feature>
<dbReference type="EMBL" id="JABCKY010000003">
    <property type="protein sequence ID" value="NMT64196.1"/>
    <property type="molecule type" value="Genomic_DNA"/>
</dbReference>
<dbReference type="SMART" id="SM00052">
    <property type="entry name" value="EAL"/>
    <property type="match status" value="1"/>
</dbReference>
<dbReference type="RefSeq" id="WP_135955363.1">
    <property type="nucleotide sequence ID" value="NZ_JABCKY010000003.1"/>
</dbReference>